<organism evidence="1">
    <name type="scientific">Oryza meridionalis</name>
    <dbReference type="NCBI Taxonomy" id="40149"/>
    <lineage>
        <taxon>Eukaryota</taxon>
        <taxon>Viridiplantae</taxon>
        <taxon>Streptophyta</taxon>
        <taxon>Embryophyta</taxon>
        <taxon>Tracheophyta</taxon>
        <taxon>Spermatophyta</taxon>
        <taxon>Magnoliopsida</taxon>
        <taxon>Liliopsida</taxon>
        <taxon>Poales</taxon>
        <taxon>Poaceae</taxon>
        <taxon>BOP clade</taxon>
        <taxon>Oryzoideae</taxon>
        <taxon>Oryzeae</taxon>
        <taxon>Oryzinae</taxon>
        <taxon>Oryza</taxon>
    </lineage>
</organism>
<evidence type="ECO:0000313" key="2">
    <source>
        <dbReference type="Proteomes" id="UP000008021"/>
    </source>
</evidence>
<dbReference type="AlphaFoldDB" id="A0A0E0C5R2"/>
<keyword evidence="2" id="KW-1185">Reference proteome</keyword>
<dbReference type="Proteomes" id="UP000008021">
    <property type="component" value="Chromosome 1"/>
</dbReference>
<evidence type="ECO:0000313" key="1">
    <source>
        <dbReference type="EnsemblPlants" id="OMERI01G23400.2"/>
    </source>
</evidence>
<sequence>MGIWQKKAVGGFLGRRRSTRGCPFFRDGGGCGCGGGGLGRGLTGGSRTVFSGFGAVCDLVFIPPPPGPPGFLVYAARV</sequence>
<accession>A0A0E0C5R2</accession>
<proteinExistence type="predicted"/>
<protein>
    <submittedName>
        <fullName evidence="1">Uncharacterized protein</fullName>
    </submittedName>
</protein>
<dbReference type="EnsemblPlants" id="OMERI01G23400.2">
    <property type="protein sequence ID" value="OMERI01G23400.2"/>
    <property type="gene ID" value="OMERI01G23400"/>
</dbReference>
<reference evidence="1" key="1">
    <citation type="submission" date="2015-04" db="UniProtKB">
        <authorList>
            <consortium name="EnsemblPlants"/>
        </authorList>
    </citation>
    <scope>IDENTIFICATION</scope>
</reference>
<reference evidence="1" key="2">
    <citation type="submission" date="2018-05" db="EMBL/GenBank/DDBJ databases">
        <title>OmerRS3 (Oryza meridionalis Reference Sequence Version 3).</title>
        <authorList>
            <person name="Zhang J."/>
            <person name="Kudrna D."/>
            <person name="Lee S."/>
            <person name="Talag J."/>
            <person name="Welchert J."/>
            <person name="Wing R.A."/>
        </authorList>
    </citation>
    <scope>NUCLEOTIDE SEQUENCE [LARGE SCALE GENOMIC DNA]</scope>
    <source>
        <strain evidence="1">cv. OR44</strain>
    </source>
</reference>
<dbReference type="HOGENOM" id="CLU_2626081_0_0_1"/>
<dbReference type="Gramene" id="OMERI01G23400.2">
    <property type="protein sequence ID" value="OMERI01G23400.2"/>
    <property type="gene ID" value="OMERI01G23400"/>
</dbReference>
<name>A0A0E0C5R2_9ORYZ</name>